<dbReference type="AlphaFoldDB" id="A0AAN9YBG8"/>
<reference evidence="1 2" key="1">
    <citation type="submission" date="2024-03" db="EMBL/GenBank/DDBJ databases">
        <title>Adaptation during the transition from Ophiocordyceps entomopathogen to insect associate is accompanied by gene loss and intensified selection.</title>
        <authorList>
            <person name="Ward C.M."/>
            <person name="Onetto C.A."/>
            <person name="Borneman A.R."/>
        </authorList>
    </citation>
    <scope>NUCLEOTIDE SEQUENCE [LARGE SCALE GENOMIC DNA]</scope>
    <source>
        <strain evidence="1">AWRI1</strain>
        <tissue evidence="1">Single Adult Female</tissue>
    </source>
</reference>
<gene>
    <name evidence="1" type="ORF">V9T40_005961</name>
</gene>
<evidence type="ECO:0000313" key="2">
    <source>
        <dbReference type="Proteomes" id="UP001367676"/>
    </source>
</evidence>
<accession>A0AAN9YBG8</accession>
<comment type="caution">
    <text evidence="1">The sequence shown here is derived from an EMBL/GenBank/DDBJ whole genome shotgun (WGS) entry which is preliminary data.</text>
</comment>
<organism evidence="1 2">
    <name type="scientific">Parthenolecanium corni</name>
    <dbReference type="NCBI Taxonomy" id="536013"/>
    <lineage>
        <taxon>Eukaryota</taxon>
        <taxon>Metazoa</taxon>
        <taxon>Ecdysozoa</taxon>
        <taxon>Arthropoda</taxon>
        <taxon>Hexapoda</taxon>
        <taxon>Insecta</taxon>
        <taxon>Pterygota</taxon>
        <taxon>Neoptera</taxon>
        <taxon>Paraneoptera</taxon>
        <taxon>Hemiptera</taxon>
        <taxon>Sternorrhyncha</taxon>
        <taxon>Coccoidea</taxon>
        <taxon>Coccidae</taxon>
        <taxon>Parthenolecanium</taxon>
    </lineage>
</organism>
<dbReference type="EMBL" id="JBBCAQ010000003">
    <property type="protein sequence ID" value="KAK7604775.1"/>
    <property type="molecule type" value="Genomic_DNA"/>
</dbReference>
<keyword evidence="2" id="KW-1185">Reference proteome</keyword>
<protein>
    <submittedName>
        <fullName evidence="1">Uncharacterized protein</fullName>
    </submittedName>
</protein>
<proteinExistence type="predicted"/>
<name>A0AAN9YBG8_9HEMI</name>
<dbReference type="Proteomes" id="UP001367676">
    <property type="component" value="Unassembled WGS sequence"/>
</dbReference>
<evidence type="ECO:0000313" key="1">
    <source>
        <dbReference type="EMBL" id="KAK7604775.1"/>
    </source>
</evidence>
<sequence length="257" mass="29032">MLESSSTGAYQNYLTGVALSAATTGRNVFKMSESLSEDCVRTAKVTMDLLVKPSTWLETKSVLTTSAAKTIEDVKSGKKSVNPTELICQHLNEEFKKKISEFPAFEDLKKNIDLPKPTKNYILEVQPEQNIKQLLTQVEDLEFVKLAAILHFQGYENLGISKRYAELASIGKAIHQLSEQEKSKATVDNVFHQVLEDYIKDLRTKNENIYAKMMSDAVSPSLATKVDEYFRNDAALKEEYEKIKKEAIDHVNKIAKF</sequence>